<sequence>MDLVNNKINSYDEIINLLGIRLDDCDKILRNTIELKEMLNGGDEEDLLIKKMQERGIIIKRASALGEECHSIKELVGGIDDEEGKYLLKERVGKMRKLLDEIALLDKENKSLIESRINEIALNLEKIQESKQLVRSLDQNINDNPSFIDVCG</sequence>
<name>Q1Q7J8_KUEST</name>
<evidence type="ECO:0000313" key="1">
    <source>
        <dbReference type="EMBL" id="CAJ70800.1"/>
    </source>
</evidence>
<protein>
    <recommendedName>
        <fullName evidence="2">FlgN protein</fullName>
    </recommendedName>
</protein>
<gene>
    <name evidence="1" type="ORF">kusta0055</name>
</gene>
<dbReference type="AlphaFoldDB" id="Q1Q7J8"/>
<accession>Q1Q7J8</accession>
<reference evidence="1" key="1">
    <citation type="journal article" date="2006" name="Nature">
        <title>Deciphering the evolution and metabolism of an anammox bacterium from a community genome.</title>
        <authorList>
            <person name="Strous M."/>
            <person name="Pelletier E."/>
            <person name="Mangenot S."/>
            <person name="Rattei T."/>
            <person name="Lehner A."/>
            <person name="Taylor M.W."/>
            <person name="Horn M."/>
            <person name="Daims H."/>
            <person name="Bartol-Mavel D."/>
            <person name="Wincker P."/>
            <person name="Barbe V."/>
            <person name="Fonknechten N."/>
            <person name="Vallenet D."/>
            <person name="Segurens B."/>
            <person name="Schenowitz-Truong C."/>
            <person name="Medigue C."/>
            <person name="Collingro A."/>
            <person name="Snel B."/>
            <person name="Dutilh B.E."/>
            <person name="OpDenCamp H.J.M."/>
            <person name="vanDerDrift C."/>
            <person name="Cirpus I."/>
            <person name="vanDePas-Schoonen K.T."/>
            <person name="Harhangi H.R."/>
            <person name="vanNiftrik L."/>
            <person name="Schmid M."/>
            <person name="Keltjens J."/>
            <person name="vanDeVossenberg J."/>
            <person name="Kartal B."/>
            <person name="Meier H."/>
            <person name="Frishman D."/>
            <person name="Huynen M.A."/>
            <person name="Mewes H."/>
            <person name="Weissenbach J."/>
            <person name="Jetten M.S.M."/>
            <person name="Wagner M."/>
            <person name="LePaslier D."/>
        </authorList>
    </citation>
    <scope>NUCLEOTIDE SEQUENCE</scope>
</reference>
<reference evidence="1" key="2">
    <citation type="submission" date="2006-01" db="EMBL/GenBank/DDBJ databases">
        <authorList>
            <person name="Genoscope"/>
        </authorList>
    </citation>
    <scope>NUCLEOTIDE SEQUENCE</scope>
</reference>
<dbReference type="EMBL" id="CT030148">
    <property type="protein sequence ID" value="CAJ70800.1"/>
    <property type="molecule type" value="Genomic_DNA"/>
</dbReference>
<proteinExistence type="predicted"/>
<evidence type="ECO:0008006" key="2">
    <source>
        <dbReference type="Google" id="ProtNLM"/>
    </source>
</evidence>
<organism evidence="1">
    <name type="scientific">Kuenenia stuttgartiensis</name>
    <dbReference type="NCBI Taxonomy" id="174633"/>
    <lineage>
        <taxon>Bacteria</taxon>
        <taxon>Pseudomonadati</taxon>
        <taxon>Planctomycetota</taxon>
        <taxon>Candidatus Brocadiia</taxon>
        <taxon>Candidatus Brocadiales</taxon>
        <taxon>Candidatus Brocadiaceae</taxon>
        <taxon>Candidatus Kuenenia</taxon>
    </lineage>
</organism>